<reference evidence="10 11" key="1">
    <citation type="submission" date="2016-01" db="EMBL/GenBank/DDBJ databases">
        <title>Genome sequence of Clostridium neopropionicum X4, DSM-3847.</title>
        <authorList>
            <person name="Poehlein A."/>
            <person name="Beck M.H."/>
            <person name="Bengelsdorf F.R."/>
            <person name="Daniel R."/>
            <person name="Duerre P."/>
        </authorList>
    </citation>
    <scope>NUCLEOTIDE SEQUENCE [LARGE SCALE GENOMIC DNA]</scope>
    <source>
        <strain evidence="10 11">DSM-3847</strain>
    </source>
</reference>
<feature type="binding site" evidence="6">
    <location>
        <begin position="86"/>
        <end position="90"/>
    </location>
    <ligand>
        <name>ATP</name>
        <dbReference type="ChEBI" id="CHEBI:30616"/>
    </ligand>
</feature>
<keyword evidence="6" id="KW-0963">Cytoplasm</keyword>
<dbReference type="AlphaFoldDB" id="A0A136WF42"/>
<comment type="caution">
    <text evidence="6">Lacks conserved residue(s) required for the propagation of feature annotation.</text>
</comment>
<sequence>MAKEIKYSTDARSLMAAGVDKLANTVKVTLGPKGRNVVLDRKFTSPLITNDGVTIAKDIELEDPYENMGAQLVKEVATQTNDVAGDGTTTATVLAQAMIQEGLKNIAAGANPIILRKGMHKATEAAVAEIKKMSQAVTTKKHVANVAAISAGDDEVGDMIADAMEKVTNDGVITVEESKTMKTELELVEGMQFDKGYLSSYMSTDMEKMVAILEDPFILVTDKKISNIQELVPLLEQVMQANGKILIIADDVEGEALATLVVNKLRGTFTCVAVKAPGYGERRKAQLADIAALTGAQVISEEIGLDLKETTLNMLGRAKTVRVEKELTIIADGAGNKEEIEGRIHQIKKAIEETESDFDREKLQERLAKLSGGVAVIKVGAATETEMKEKKMRMEDALAATRAAVEEGIVAGGGTALVHAIDQVKAACTSLIGDEKTGADIVIKALESPLRQIVENAGLEGSVIVNKVKEMPLGVGFNALTEEYVEMVEAGILDPAKVTRSALQNATSVASSFLTTEAVVAELPTKAPAMPDPGMGGMGGYM</sequence>
<evidence type="ECO:0000256" key="5">
    <source>
        <dbReference type="ARBA" id="ARBA00023235"/>
    </source>
</evidence>
<evidence type="ECO:0000256" key="7">
    <source>
        <dbReference type="RuleBase" id="RU000418"/>
    </source>
</evidence>
<dbReference type="GO" id="GO:0051082">
    <property type="term" value="F:unfolded protein binding"/>
    <property type="evidence" value="ECO:0007669"/>
    <property type="project" value="UniProtKB-UniRule"/>
</dbReference>
<dbReference type="NCBIfam" id="NF000592">
    <property type="entry name" value="PRK00013.1"/>
    <property type="match status" value="1"/>
</dbReference>
<feature type="binding site" evidence="6">
    <location>
        <begin position="478"/>
        <end position="480"/>
    </location>
    <ligand>
        <name>ATP</name>
        <dbReference type="ChEBI" id="CHEBI:30616"/>
    </ligand>
</feature>
<proteinExistence type="inferred from homology"/>
<dbReference type="InterPro" id="IPR027409">
    <property type="entry name" value="GroEL-like_apical_dom_sf"/>
</dbReference>
<dbReference type="EC" id="5.6.1.7" evidence="6"/>
<dbReference type="NCBIfam" id="TIGR02348">
    <property type="entry name" value="GroEL"/>
    <property type="match status" value="1"/>
</dbReference>
<dbReference type="Gene3D" id="3.30.260.10">
    <property type="entry name" value="TCP-1-like chaperonin intermediate domain"/>
    <property type="match status" value="1"/>
</dbReference>
<dbReference type="FunFam" id="3.50.7.10:FF:000001">
    <property type="entry name" value="60 kDa chaperonin"/>
    <property type="match status" value="1"/>
</dbReference>
<evidence type="ECO:0000256" key="4">
    <source>
        <dbReference type="ARBA" id="ARBA00023186"/>
    </source>
</evidence>
<dbReference type="PROSITE" id="PS00296">
    <property type="entry name" value="CHAPERONINS_CPN60"/>
    <property type="match status" value="1"/>
</dbReference>
<dbReference type="NCBIfam" id="NF009489">
    <property type="entry name" value="PRK12851.1"/>
    <property type="match status" value="1"/>
</dbReference>
<keyword evidence="4 6" id="KW-0143">Chaperone</keyword>
<dbReference type="NCBIfam" id="NF009487">
    <property type="entry name" value="PRK12849.1"/>
    <property type="match status" value="1"/>
</dbReference>
<feature type="coiled-coil region" evidence="9">
    <location>
        <begin position="337"/>
        <end position="364"/>
    </location>
</feature>
<feature type="binding site" evidence="6">
    <location>
        <position position="494"/>
    </location>
    <ligand>
        <name>ATP</name>
        <dbReference type="ChEBI" id="CHEBI:30616"/>
    </ligand>
</feature>
<dbReference type="OrthoDB" id="9766614at2"/>
<evidence type="ECO:0000256" key="9">
    <source>
        <dbReference type="SAM" id="Coils"/>
    </source>
</evidence>
<dbReference type="InterPro" id="IPR001844">
    <property type="entry name" value="Cpn60/GroEL"/>
</dbReference>
<evidence type="ECO:0000313" key="10">
    <source>
        <dbReference type="EMBL" id="KXL53067.1"/>
    </source>
</evidence>
<dbReference type="Pfam" id="PF00118">
    <property type="entry name" value="Cpn60_TCP1"/>
    <property type="match status" value="1"/>
</dbReference>
<keyword evidence="9" id="KW-0175">Coiled coil</keyword>
<name>A0A136WF42_9FIRM</name>
<accession>A0A136WF42</accession>
<dbReference type="PANTHER" id="PTHR45633">
    <property type="entry name" value="60 KDA HEAT SHOCK PROTEIN, MITOCHONDRIAL"/>
    <property type="match status" value="1"/>
</dbReference>
<dbReference type="SUPFAM" id="SSF52029">
    <property type="entry name" value="GroEL apical domain-like"/>
    <property type="match status" value="1"/>
</dbReference>
<organism evidence="10 11">
    <name type="scientific">Anaerotignum neopropionicum</name>
    <dbReference type="NCBI Taxonomy" id="36847"/>
    <lineage>
        <taxon>Bacteria</taxon>
        <taxon>Bacillati</taxon>
        <taxon>Bacillota</taxon>
        <taxon>Clostridia</taxon>
        <taxon>Lachnospirales</taxon>
        <taxon>Anaerotignaceae</taxon>
        <taxon>Anaerotignum</taxon>
    </lineage>
</organism>
<protein>
    <recommendedName>
        <fullName evidence="6">Chaperonin GroEL</fullName>
        <ecNumber evidence="6">5.6.1.7</ecNumber>
    </recommendedName>
    <alternativeName>
        <fullName evidence="6">60 kDa chaperonin</fullName>
    </alternativeName>
    <alternativeName>
        <fullName evidence="6">Chaperonin-60</fullName>
        <shortName evidence="6">Cpn60</shortName>
    </alternativeName>
</protein>
<comment type="function">
    <text evidence="6 8">Together with its co-chaperonin GroES, plays an essential role in assisting protein folding. The GroEL-GroES system forms a nano-cage that allows encapsulation of the non-native substrate proteins and provides a physical environment optimized to promote and accelerate protein folding.</text>
</comment>
<comment type="caution">
    <text evidence="10">The sequence shown here is derived from an EMBL/GenBank/DDBJ whole genome shotgun (WGS) entry which is preliminary data.</text>
</comment>
<dbReference type="Gene3D" id="1.10.560.10">
    <property type="entry name" value="GroEL-like equatorial domain"/>
    <property type="match status" value="1"/>
</dbReference>
<feature type="binding site" evidence="6">
    <location>
        <begin position="29"/>
        <end position="32"/>
    </location>
    <ligand>
        <name>ATP</name>
        <dbReference type="ChEBI" id="CHEBI:30616"/>
    </ligand>
</feature>
<comment type="subcellular location">
    <subcellularLocation>
        <location evidence="6">Cytoplasm</location>
    </subcellularLocation>
</comment>
<gene>
    <name evidence="6 10" type="primary">groL</name>
    <name evidence="6" type="synonym">groEL</name>
    <name evidence="10" type="ORF">CLNEO_16100</name>
</gene>
<keyword evidence="11" id="KW-1185">Reference proteome</keyword>
<comment type="subunit">
    <text evidence="6 8">Forms a cylinder of 14 subunits composed of two heptameric rings stacked back-to-back. Interacts with the co-chaperonin GroES.</text>
</comment>
<dbReference type="GO" id="GO:0005524">
    <property type="term" value="F:ATP binding"/>
    <property type="evidence" value="ECO:0007669"/>
    <property type="project" value="UniProtKB-UniRule"/>
</dbReference>
<comment type="similarity">
    <text evidence="1 6 7">Belongs to the chaperonin (HSP60) family.</text>
</comment>
<evidence type="ECO:0000256" key="8">
    <source>
        <dbReference type="RuleBase" id="RU000419"/>
    </source>
</evidence>
<feature type="binding site" evidence="6">
    <location>
        <position position="413"/>
    </location>
    <ligand>
        <name>ATP</name>
        <dbReference type="ChEBI" id="CHEBI:30616"/>
    </ligand>
</feature>
<evidence type="ECO:0000313" key="11">
    <source>
        <dbReference type="Proteomes" id="UP000070539"/>
    </source>
</evidence>
<dbReference type="RefSeq" id="WP_066087129.1">
    <property type="nucleotide sequence ID" value="NZ_LRVM01000004.1"/>
</dbReference>
<dbReference type="InterPro" id="IPR018370">
    <property type="entry name" value="Chaperonin_Cpn60_CS"/>
</dbReference>
<evidence type="ECO:0000256" key="3">
    <source>
        <dbReference type="ARBA" id="ARBA00022840"/>
    </source>
</evidence>
<dbReference type="InterPro" id="IPR027413">
    <property type="entry name" value="GROEL-like_equatorial_sf"/>
</dbReference>
<dbReference type="GO" id="GO:0042026">
    <property type="term" value="P:protein refolding"/>
    <property type="evidence" value="ECO:0007669"/>
    <property type="project" value="UniProtKB-UniRule"/>
</dbReference>
<evidence type="ECO:0000256" key="6">
    <source>
        <dbReference type="HAMAP-Rule" id="MF_00600"/>
    </source>
</evidence>
<keyword evidence="5 6" id="KW-0413">Isomerase</keyword>
<dbReference type="STRING" id="36847.CLNEO_16100"/>
<dbReference type="SUPFAM" id="SSF54849">
    <property type="entry name" value="GroEL-intermediate domain like"/>
    <property type="match status" value="1"/>
</dbReference>
<dbReference type="PATRIC" id="fig|36847.3.peg.1878"/>
<dbReference type="GO" id="GO:0016853">
    <property type="term" value="F:isomerase activity"/>
    <property type="evidence" value="ECO:0007669"/>
    <property type="project" value="UniProtKB-KW"/>
</dbReference>
<dbReference type="GO" id="GO:0140662">
    <property type="term" value="F:ATP-dependent protein folding chaperone"/>
    <property type="evidence" value="ECO:0007669"/>
    <property type="project" value="InterPro"/>
</dbReference>
<dbReference type="EMBL" id="LRVM01000004">
    <property type="protein sequence ID" value="KXL53067.1"/>
    <property type="molecule type" value="Genomic_DNA"/>
</dbReference>
<dbReference type="CDD" id="cd03344">
    <property type="entry name" value="GroEL"/>
    <property type="match status" value="1"/>
</dbReference>
<dbReference type="NCBIfam" id="NF009488">
    <property type="entry name" value="PRK12850.1"/>
    <property type="match status" value="1"/>
</dbReference>
<dbReference type="Proteomes" id="UP000070539">
    <property type="component" value="Unassembled WGS sequence"/>
</dbReference>
<dbReference type="GO" id="GO:0005737">
    <property type="term" value="C:cytoplasm"/>
    <property type="evidence" value="ECO:0007669"/>
    <property type="project" value="UniProtKB-SubCell"/>
</dbReference>
<evidence type="ECO:0000256" key="2">
    <source>
        <dbReference type="ARBA" id="ARBA00022741"/>
    </source>
</evidence>
<dbReference type="PRINTS" id="PR00298">
    <property type="entry name" value="CHAPERONIN60"/>
</dbReference>
<dbReference type="SUPFAM" id="SSF48592">
    <property type="entry name" value="GroEL equatorial domain-like"/>
    <property type="match status" value="1"/>
</dbReference>
<keyword evidence="3 6" id="KW-0067">ATP-binding</keyword>
<dbReference type="Gene3D" id="3.50.7.10">
    <property type="entry name" value="GroEL"/>
    <property type="match status" value="1"/>
</dbReference>
<evidence type="ECO:0000256" key="1">
    <source>
        <dbReference type="ARBA" id="ARBA00006607"/>
    </source>
</evidence>
<dbReference type="InterPro" id="IPR027410">
    <property type="entry name" value="TCP-1-like_intermed_sf"/>
</dbReference>
<dbReference type="HAMAP" id="MF_00600">
    <property type="entry name" value="CH60"/>
    <property type="match status" value="1"/>
</dbReference>
<keyword evidence="2 6" id="KW-0547">Nucleotide-binding</keyword>
<dbReference type="InterPro" id="IPR002423">
    <property type="entry name" value="Cpn60/GroEL/TCP-1"/>
</dbReference>